<organism evidence="3">
    <name type="scientific">freshwater metagenome</name>
    <dbReference type="NCBI Taxonomy" id="449393"/>
    <lineage>
        <taxon>unclassified sequences</taxon>
        <taxon>metagenomes</taxon>
        <taxon>ecological metagenomes</taxon>
    </lineage>
</organism>
<gene>
    <name evidence="3" type="ORF">UFOPK3733_01474</name>
</gene>
<dbReference type="AlphaFoldDB" id="A0A6J7JKV0"/>
<sequence length="446" mass="47940">MTSTWSSLSPTTISTSETMARTNGKKGKKGFLNPKLPSSRLQVAGESSDSMGAVTLPSESPGSPLEQLVAPIEPVEIGDPGRAARLHVPKFDTRFPGVHDTVFDGYRIYPDHERNSPTLDVRAASVRGISHRHEGVVRQDSYCIGQSSQGRYLVVAVADGVSNASLSHLAAEQTVRSIVAGLAERVDDEHPDQIDWYAEFRTVVTQSWLEPLRDHLASAVGDPTRRLLLERNPELPEDFDVVQLSDSELGAVMATTVIVAIIETADEDGAGHRVWLARVGDTSGWLLRRFDASATGQVAEGPAPEPEPAEKDDEVAAVMSIESSIETVIETEPEPVPQGRWSSLGSVKNDGEQIAESGTAALPSFHDRSVFTDLVRLDSGHALVLMTDGIGDPLGGGSGMVGDHIAELWSDPPASLAFAGHCDFARKSFDDDRTAVAIWPIRDTRG</sequence>
<dbReference type="SUPFAM" id="SSF81606">
    <property type="entry name" value="PP2C-like"/>
    <property type="match status" value="1"/>
</dbReference>
<evidence type="ECO:0000256" key="1">
    <source>
        <dbReference type="SAM" id="MobiDB-lite"/>
    </source>
</evidence>
<protein>
    <submittedName>
        <fullName evidence="3">Unannotated protein</fullName>
    </submittedName>
</protein>
<dbReference type="Gene3D" id="3.60.40.10">
    <property type="entry name" value="PPM-type phosphatase domain"/>
    <property type="match status" value="1"/>
</dbReference>
<feature type="domain" description="PPM-type phosphatase" evidence="2">
    <location>
        <begin position="120"/>
        <end position="440"/>
    </location>
</feature>
<feature type="compositionally biased region" description="Polar residues" evidence="1">
    <location>
        <begin position="39"/>
        <end position="50"/>
    </location>
</feature>
<dbReference type="PROSITE" id="PS51746">
    <property type="entry name" value="PPM_2"/>
    <property type="match status" value="1"/>
</dbReference>
<proteinExistence type="predicted"/>
<feature type="compositionally biased region" description="Polar residues" evidence="1">
    <location>
        <begin position="1"/>
        <end position="21"/>
    </location>
</feature>
<evidence type="ECO:0000259" key="2">
    <source>
        <dbReference type="PROSITE" id="PS51746"/>
    </source>
</evidence>
<feature type="region of interest" description="Disordered" evidence="1">
    <location>
        <begin position="1"/>
        <end position="65"/>
    </location>
</feature>
<reference evidence="3" key="1">
    <citation type="submission" date="2020-05" db="EMBL/GenBank/DDBJ databases">
        <authorList>
            <person name="Chiriac C."/>
            <person name="Salcher M."/>
            <person name="Ghai R."/>
            <person name="Kavagutti S V."/>
        </authorList>
    </citation>
    <scope>NUCLEOTIDE SEQUENCE</scope>
</reference>
<dbReference type="EMBL" id="CAFBNC010000081">
    <property type="protein sequence ID" value="CAB4944170.1"/>
    <property type="molecule type" value="Genomic_DNA"/>
</dbReference>
<name>A0A6J7JKV0_9ZZZZ</name>
<dbReference type="InterPro" id="IPR001932">
    <property type="entry name" value="PPM-type_phosphatase-like_dom"/>
</dbReference>
<evidence type="ECO:0000313" key="3">
    <source>
        <dbReference type="EMBL" id="CAB4944170.1"/>
    </source>
</evidence>
<dbReference type="Pfam" id="PF13672">
    <property type="entry name" value="PP2C_2"/>
    <property type="match status" value="1"/>
</dbReference>
<dbReference type="InterPro" id="IPR036457">
    <property type="entry name" value="PPM-type-like_dom_sf"/>
</dbReference>
<accession>A0A6J7JKV0</accession>